<dbReference type="PANTHER" id="PTHR46481">
    <property type="entry name" value="ZINC FINGER BED DOMAIN-CONTAINING PROTEIN 4"/>
    <property type="match status" value="1"/>
</dbReference>
<keyword evidence="5 12" id="KW-0863">Zinc-finger</keyword>
<evidence type="ECO:0000256" key="13">
    <source>
        <dbReference type="PROSITE-ProRule" id="PRU00708"/>
    </source>
</evidence>
<evidence type="ECO:0000256" key="11">
    <source>
        <dbReference type="ARBA" id="ARBA00061659"/>
    </source>
</evidence>
<dbReference type="PANTHER" id="PTHR46481:SF10">
    <property type="entry name" value="ZINC FINGER BED DOMAIN-CONTAINING PROTEIN 39"/>
    <property type="match status" value="1"/>
</dbReference>
<keyword evidence="3" id="KW-0479">Metal-binding</keyword>
<dbReference type="GO" id="GO:0003677">
    <property type="term" value="F:DNA binding"/>
    <property type="evidence" value="ECO:0007669"/>
    <property type="project" value="UniProtKB-KW"/>
</dbReference>
<keyword evidence="6" id="KW-0862">Zinc</keyword>
<dbReference type="InterPro" id="IPR052035">
    <property type="entry name" value="ZnF_BED_domain_contain"/>
</dbReference>
<dbReference type="GO" id="GO:0008270">
    <property type="term" value="F:zinc ion binding"/>
    <property type="evidence" value="ECO:0007669"/>
    <property type="project" value="UniProtKB-KW"/>
</dbReference>
<dbReference type="SUPFAM" id="SSF57667">
    <property type="entry name" value="beta-beta-alpha zinc fingers"/>
    <property type="match status" value="1"/>
</dbReference>
<feature type="region of interest" description="Disordered" evidence="14">
    <location>
        <begin position="92"/>
        <end position="112"/>
    </location>
</feature>
<feature type="repeat" description="PPR" evidence="13">
    <location>
        <begin position="590"/>
        <end position="624"/>
    </location>
</feature>
<dbReference type="Pfam" id="PF14432">
    <property type="entry name" value="DYW_deaminase"/>
    <property type="match status" value="1"/>
</dbReference>
<gene>
    <name evidence="16" type="ORF">TSUD_260650</name>
</gene>
<dbReference type="InterPro" id="IPR036236">
    <property type="entry name" value="Znf_C2H2_sf"/>
</dbReference>
<dbReference type="SMART" id="SM00614">
    <property type="entry name" value="ZnF_BED"/>
    <property type="match status" value="1"/>
</dbReference>
<dbReference type="Pfam" id="PF14372">
    <property type="entry name" value="hAT-like_RNase-H"/>
    <property type="match status" value="1"/>
</dbReference>
<dbReference type="SUPFAM" id="SSF53098">
    <property type="entry name" value="Ribonuclease H-like"/>
    <property type="match status" value="1"/>
</dbReference>
<accession>A0A2Z6LSG0</accession>
<dbReference type="GO" id="GO:0009791">
    <property type="term" value="P:post-embryonic development"/>
    <property type="evidence" value="ECO:0007669"/>
    <property type="project" value="UniProtKB-ARBA"/>
</dbReference>
<keyword evidence="10" id="KW-0539">Nucleus</keyword>
<name>A0A2Z6LSG0_TRISU</name>
<comment type="similarity">
    <text evidence="2">Belongs to the PPR family. PCMP-H subfamily.</text>
</comment>
<dbReference type="Gene3D" id="1.25.40.10">
    <property type="entry name" value="Tetratricopeptide repeat domain"/>
    <property type="match status" value="2"/>
</dbReference>
<keyword evidence="9" id="KW-0804">Transcription</keyword>
<dbReference type="Proteomes" id="UP000242715">
    <property type="component" value="Unassembled WGS sequence"/>
</dbReference>
<evidence type="ECO:0000256" key="9">
    <source>
        <dbReference type="ARBA" id="ARBA00023163"/>
    </source>
</evidence>
<evidence type="ECO:0000313" key="17">
    <source>
        <dbReference type="Proteomes" id="UP000242715"/>
    </source>
</evidence>
<comment type="subcellular location">
    <subcellularLocation>
        <location evidence="1">Nucleus</location>
    </subcellularLocation>
</comment>
<organism evidence="16 17">
    <name type="scientific">Trifolium subterraneum</name>
    <name type="common">Subterranean clover</name>
    <dbReference type="NCBI Taxonomy" id="3900"/>
    <lineage>
        <taxon>Eukaryota</taxon>
        <taxon>Viridiplantae</taxon>
        <taxon>Streptophyta</taxon>
        <taxon>Embryophyta</taxon>
        <taxon>Tracheophyta</taxon>
        <taxon>Spermatophyta</taxon>
        <taxon>Magnoliopsida</taxon>
        <taxon>eudicotyledons</taxon>
        <taxon>Gunneridae</taxon>
        <taxon>Pentapetalae</taxon>
        <taxon>rosids</taxon>
        <taxon>fabids</taxon>
        <taxon>Fabales</taxon>
        <taxon>Fabaceae</taxon>
        <taxon>Papilionoideae</taxon>
        <taxon>50 kb inversion clade</taxon>
        <taxon>NPAAA clade</taxon>
        <taxon>Hologalegina</taxon>
        <taxon>IRL clade</taxon>
        <taxon>Trifolieae</taxon>
        <taxon>Trifolium</taxon>
    </lineage>
</organism>
<evidence type="ECO:0000256" key="3">
    <source>
        <dbReference type="ARBA" id="ARBA00022723"/>
    </source>
</evidence>
<dbReference type="Pfam" id="PF13041">
    <property type="entry name" value="PPR_2"/>
    <property type="match status" value="2"/>
</dbReference>
<feature type="repeat" description="PPR" evidence="13">
    <location>
        <begin position="692"/>
        <end position="722"/>
    </location>
</feature>
<sequence length="843" mass="95857">MEFETCIITPINNNEKPDSGTQPNNQKRKRSIVWEYFTVETLGAGCAKAYCKQCKKSFSYMTDSKVAGTSNLKKHISLGTCQAMEQKSQLNLHPENGGLRDNAIPSKKRPRATRPTYAGYDVSFDQECCNYDIAKMIILHDYPLDIVKHQGFIAFAQTLRPQFNPSCLSSVEGYCVSMYHKEKQYLLDLINGIPGRLNLTLDLWTSNQGTGYVFIRGHFIDGDGNIHHPILNVITVLSPDSGDSLNQTIKTCISDWHLEGRVLTLAFDKSLTSETVKVNLRSNLSINNPVVLEGQLCNQNCYARVLSRLAIDALQAMSKTISKVRECVKFVKYSECHEEKFIELKQQLQVPSLVNLLIDDHYKWDSTFHMLVAACELREVFTFFDAACPDFTMTLTVDDWKQIETLCTYLKYLYDAAHMLTTRPYPTANLFFLEVSKLHMELTNAAFSQDPFLSSLILPLLRNFDRYWRDSCLILAVAVAMDPRHKMKLVESIFAKIFGEDAVQWIRIVVDGLHELFIEYNTEMLHFTAIDGDEGDDILLKTQPYEGPVDGSLFVDEGGLSDFEFNISDLNLNWDVYYARKVFDEIPQPSVYIWNTMIKGYSRICCSESGVSLYKLMLFHNFKPDGFTFPFLLKGFSKDTALKYGKVLLNHAVKHGFLDSNLFVQKGFIHLFSLCGLVDLARNIFDTGDGWEVVTWNVMLSGYNRVKRFEESKRLFKEMDKKCEYVSPNSVTLVLMLSACSKSKDLDGGKYIYSKYIKEALVEPNLTLENALIDMFASCGEMAAAQGEEDKETSLYWHSEKLAIAYALISSGNGVTIRIVKNLRMCVDCHLMAMVVSKDLRPK</sequence>
<dbReference type="InterPro" id="IPR032867">
    <property type="entry name" value="DYW_dom"/>
</dbReference>
<evidence type="ECO:0000256" key="7">
    <source>
        <dbReference type="ARBA" id="ARBA00023015"/>
    </source>
</evidence>
<evidence type="ECO:0000256" key="8">
    <source>
        <dbReference type="ARBA" id="ARBA00023125"/>
    </source>
</evidence>
<dbReference type="InterPro" id="IPR011990">
    <property type="entry name" value="TPR-like_helical_dom_sf"/>
</dbReference>
<dbReference type="AlphaFoldDB" id="A0A2Z6LSG0"/>
<evidence type="ECO:0000256" key="14">
    <source>
        <dbReference type="SAM" id="MobiDB-lite"/>
    </source>
</evidence>
<evidence type="ECO:0000313" key="16">
    <source>
        <dbReference type="EMBL" id="GAU22264.1"/>
    </source>
</evidence>
<evidence type="ECO:0000259" key="15">
    <source>
        <dbReference type="PROSITE" id="PS50808"/>
    </source>
</evidence>
<proteinExistence type="inferred from homology"/>
<dbReference type="FunFam" id="1.25.40.10:FF:001227">
    <property type="entry name" value="Pentatricopeptide repeat-containing protein At1g26900, mitochondrial"/>
    <property type="match status" value="1"/>
</dbReference>
<evidence type="ECO:0000256" key="4">
    <source>
        <dbReference type="ARBA" id="ARBA00022737"/>
    </source>
</evidence>
<reference evidence="17" key="1">
    <citation type="journal article" date="2017" name="Front. Plant Sci.">
        <title>Climate Clever Clovers: New Paradigm to Reduce the Environmental Footprint of Ruminants by Breeding Low Methanogenic Forages Utilizing Haplotype Variation.</title>
        <authorList>
            <person name="Kaur P."/>
            <person name="Appels R."/>
            <person name="Bayer P.E."/>
            <person name="Keeble-Gagnere G."/>
            <person name="Wang J."/>
            <person name="Hirakawa H."/>
            <person name="Shirasawa K."/>
            <person name="Vercoe P."/>
            <person name="Stefanova K."/>
            <person name="Durmic Z."/>
            <person name="Nichols P."/>
            <person name="Revell C."/>
            <person name="Isobe S.N."/>
            <person name="Edwards D."/>
            <person name="Erskine W."/>
        </authorList>
    </citation>
    <scope>NUCLEOTIDE SEQUENCE [LARGE SCALE GENOMIC DNA]</scope>
    <source>
        <strain evidence="17">cv. Daliak</strain>
    </source>
</reference>
<dbReference type="InterPro" id="IPR002885">
    <property type="entry name" value="PPR_rpt"/>
</dbReference>
<keyword evidence="17" id="KW-1185">Reference proteome</keyword>
<dbReference type="InterPro" id="IPR003656">
    <property type="entry name" value="Znf_BED"/>
</dbReference>
<dbReference type="PROSITE" id="PS50808">
    <property type="entry name" value="ZF_BED"/>
    <property type="match status" value="1"/>
</dbReference>
<dbReference type="GO" id="GO:0005634">
    <property type="term" value="C:nucleus"/>
    <property type="evidence" value="ECO:0007669"/>
    <property type="project" value="UniProtKB-SubCell"/>
</dbReference>
<evidence type="ECO:0000256" key="6">
    <source>
        <dbReference type="ARBA" id="ARBA00022833"/>
    </source>
</evidence>
<dbReference type="InterPro" id="IPR012337">
    <property type="entry name" value="RNaseH-like_sf"/>
</dbReference>
<dbReference type="NCBIfam" id="TIGR00756">
    <property type="entry name" value="PPR"/>
    <property type="match status" value="2"/>
</dbReference>
<dbReference type="OrthoDB" id="2610923at2759"/>
<evidence type="ECO:0000256" key="1">
    <source>
        <dbReference type="ARBA" id="ARBA00004123"/>
    </source>
</evidence>
<feature type="domain" description="BED-type" evidence="15">
    <location>
        <begin position="28"/>
        <end position="88"/>
    </location>
</feature>
<dbReference type="InterPro" id="IPR025525">
    <property type="entry name" value="hAT-like_transposase_RNase-H"/>
</dbReference>
<dbReference type="PROSITE" id="PS51375">
    <property type="entry name" value="PPR"/>
    <property type="match status" value="2"/>
</dbReference>
<evidence type="ECO:0000256" key="10">
    <source>
        <dbReference type="ARBA" id="ARBA00023242"/>
    </source>
</evidence>
<evidence type="ECO:0000256" key="5">
    <source>
        <dbReference type="ARBA" id="ARBA00022771"/>
    </source>
</evidence>
<protein>
    <recommendedName>
        <fullName evidence="15">BED-type domain-containing protein</fullName>
    </recommendedName>
</protein>
<comment type="similarity">
    <text evidence="11">Belongs to the PPR family. PCMP-E subfamily.</text>
</comment>
<evidence type="ECO:0000256" key="12">
    <source>
        <dbReference type="PROSITE-ProRule" id="PRU00027"/>
    </source>
</evidence>
<keyword evidence="4" id="KW-0677">Repeat</keyword>
<keyword evidence="7" id="KW-0805">Transcription regulation</keyword>
<dbReference type="EMBL" id="DF973244">
    <property type="protein sequence ID" value="GAU22264.1"/>
    <property type="molecule type" value="Genomic_DNA"/>
</dbReference>
<evidence type="ECO:0000256" key="2">
    <source>
        <dbReference type="ARBA" id="ARBA00006643"/>
    </source>
</evidence>
<keyword evidence="8" id="KW-0238">DNA-binding</keyword>